<dbReference type="PANTHER" id="PTHR11709:SF232">
    <property type="entry name" value="STRAW, ISOFORM G"/>
    <property type="match status" value="1"/>
</dbReference>
<comment type="similarity">
    <text evidence="1">Belongs to the multicopper oxidase family.</text>
</comment>
<reference evidence="7" key="1">
    <citation type="journal article" date="2016" name="PLoS ONE">
        <title>Transcriptomic and Expression Analysis of the Salivary Glands in White-Backed Planthoppers, Sogatella furcifera.</title>
        <authorList>
            <person name="Li Z."/>
            <person name="An X.K."/>
            <person name="Liu Y.D."/>
            <person name="Hou M.L."/>
        </authorList>
    </citation>
    <scope>NUCLEOTIDE SEQUENCE</scope>
</reference>
<organism evidence="7">
    <name type="scientific">Sogatella furcifera</name>
    <name type="common">White-backed planthopper</name>
    <dbReference type="NCBI Taxonomy" id="113103"/>
    <lineage>
        <taxon>Eukaryota</taxon>
        <taxon>Metazoa</taxon>
        <taxon>Ecdysozoa</taxon>
        <taxon>Arthropoda</taxon>
        <taxon>Hexapoda</taxon>
        <taxon>Insecta</taxon>
        <taxon>Pterygota</taxon>
        <taxon>Neoptera</taxon>
        <taxon>Paraneoptera</taxon>
        <taxon>Hemiptera</taxon>
        <taxon>Auchenorrhyncha</taxon>
        <taxon>Fulgoroidea</taxon>
        <taxon>Delphacidae</taxon>
        <taxon>Delphacinae</taxon>
        <taxon>Sogatella</taxon>
    </lineage>
</organism>
<dbReference type="InterPro" id="IPR002355">
    <property type="entry name" value="Cu_oxidase_Cu_BS"/>
</dbReference>
<dbReference type="PANTHER" id="PTHR11709">
    <property type="entry name" value="MULTI-COPPER OXIDASE"/>
    <property type="match status" value="1"/>
</dbReference>
<evidence type="ECO:0000256" key="3">
    <source>
        <dbReference type="ARBA" id="ARBA00023002"/>
    </source>
</evidence>
<feature type="domain" description="Plastocyanin-like" evidence="5">
    <location>
        <begin position="566"/>
        <end position="696"/>
    </location>
</feature>
<evidence type="ECO:0000313" key="7">
    <source>
        <dbReference type="EMBL" id="AQS60677.1"/>
    </source>
</evidence>
<dbReference type="EMBL" id="KU764431">
    <property type="protein sequence ID" value="AQS60677.1"/>
    <property type="molecule type" value="mRNA"/>
</dbReference>
<dbReference type="CDD" id="cd13905">
    <property type="entry name" value="CuRO_3_tcLLC2_insect_like"/>
    <property type="match status" value="1"/>
</dbReference>
<dbReference type="InterPro" id="IPR045087">
    <property type="entry name" value="Cu-oxidase_fam"/>
</dbReference>
<keyword evidence="2" id="KW-0479">Metal-binding</keyword>
<dbReference type="Pfam" id="PF00394">
    <property type="entry name" value="Cu-oxidase"/>
    <property type="match status" value="1"/>
</dbReference>
<dbReference type="InterPro" id="IPR011707">
    <property type="entry name" value="Cu-oxidase-like_N"/>
</dbReference>
<dbReference type="GO" id="GO:0005886">
    <property type="term" value="C:plasma membrane"/>
    <property type="evidence" value="ECO:0007669"/>
    <property type="project" value="TreeGrafter"/>
</dbReference>
<dbReference type="PROSITE" id="PS00079">
    <property type="entry name" value="MULTICOPPER_OXIDASE1"/>
    <property type="match status" value="1"/>
</dbReference>
<dbReference type="FunFam" id="2.60.40.420:FF:000031">
    <property type="entry name" value="Laccase-2 isoform A"/>
    <property type="match status" value="1"/>
</dbReference>
<dbReference type="SUPFAM" id="SSF49503">
    <property type="entry name" value="Cupredoxins"/>
    <property type="match status" value="3"/>
</dbReference>
<dbReference type="GO" id="GO:0006826">
    <property type="term" value="P:iron ion transport"/>
    <property type="evidence" value="ECO:0007669"/>
    <property type="project" value="TreeGrafter"/>
</dbReference>
<dbReference type="InterPro" id="IPR008972">
    <property type="entry name" value="Cupredoxin"/>
</dbReference>
<proteinExistence type="evidence at transcript level"/>
<evidence type="ECO:0000256" key="1">
    <source>
        <dbReference type="ARBA" id="ARBA00010609"/>
    </source>
</evidence>
<dbReference type="CDD" id="cd13858">
    <property type="entry name" value="CuRO_1_tcLCC2_insect_like"/>
    <property type="match status" value="1"/>
</dbReference>
<accession>A0A1S6J0X8</accession>
<dbReference type="InterPro" id="IPR011706">
    <property type="entry name" value="Cu-oxidase_C"/>
</dbReference>
<dbReference type="Gene3D" id="2.60.40.420">
    <property type="entry name" value="Cupredoxins - blue copper proteins"/>
    <property type="match status" value="3"/>
</dbReference>
<dbReference type="GO" id="GO:0005507">
    <property type="term" value="F:copper ion binding"/>
    <property type="evidence" value="ECO:0007669"/>
    <property type="project" value="InterPro"/>
</dbReference>
<dbReference type="FunFam" id="2.60.40.420:FF:000045">
    <property type="entry name" value="Laccase 2"/>
    <property type="match status" value="1"/>
</dbReference>
<dbReference type="Pfam" id="PF07732">
    <property type="entry name" value="Cu-oxidase_3"/>
    <property type="match status" value="1"/>
</dbReference>
<feature type="domain" description="Plastocyanin-like" evidence="6">
    <location>
        <begin position="136"/>
        <end position="249"/>
    </location>
</feature>
<dbReference type="InterPro" id="IPR033138">
    <property type="entry name" value="Cu_oxidase_CS"/>
</dbReference>
<name>A0A1S6J0X8_SOGFU</name>
<dbReference type="Pfam" id="PF07731">
    <property type="entry name" value="Cu-oxidase_2"/>
    <property type="match status" value="1"/>
</dbReference>
<feature type="domain" description="Plastocyanin-like" evidence="4">
    <location>
        <begin position="265"/>
        <end position="418"/>
    </location>
</feature>
<dbReference type="GO" id="GO:0016491">
    <property type="term" value="F:oxidoreductase activity"/>
    <property type="evidence" value="ECO:0007669"/>
    <property type="project" value="UniProtKB-KW"/>
</dbReference>
<protein>
    <submittedName>
        <fullName evidence="7">Multicopper oxidase 4</fullName>
    </submittedName>
</protein>
<dbReference type="CDD" id="cd13884">
    <property type="entry name" value="CuRO_2_tcLCC_insect_like"/>
    <property type="match status" value="1"/>
</dbReference>
<evidence type="ECO:0000259" key="4">
    <source>
        <dbReference type="Pfam" id="PF00394"/>
    </source>
</evidence>
<sequence>MSRTAILNPLNGCESENVLLLVLIGITLNLHGVYGAGEEINEQNPPGGFIPRSGFGGDCEAEKKKLDPLSKYLQPDDIASGKYDFLTPAPNSTLCTRPCKRNDPKICYYKFDVDRFATMGLPCRKCPNPIEQCNRAHCIAADGFEKSIVVVNHLLPGPSIQVCEGDTIVVDVKNGMGGSTITIHWHGLTQTGTPHMDGVPMITQCPILENQVFRYTFKPDNPGTFFWHSHSGLQKLDGFEGSLIVRQPDNQQHYRNLYDYDLPSHIIFLQDWLHITADEFYQGLRNNPVGDLPNTYLINGKARSRNPDGSDYSKTPFTVYKIKSDYSYLFHIIGGTCTVCPVRVQIENHLMTIIGVDGRDTQPKTVASVTLAAGERVRVIINGKRTPNKYYFWIHAVPVGICESILKNNVVGEALLVYTDGPQAPSGPIDFETLVRKKQLDPPKTRFGNPSVACTGKRDAQGILELCYKHLRGDQLAPLGILNPPKEFKNQVIIGVGEYTYNDNIDEAYPLDGSTKMAFNPIGNIPMTNTVNGIAFVMPPVPLLTQYDDVPQCLFCSSNNPFKRWTKIEYCLHVFRVEYPSIVEMVLVDIDPPDHSSPRTGRISHPWHTHGYDQYLVDQGLFQTEDIGTELQNLLGKLERKEIVPPDYPILKDTWLVPSGGYVVIRIVANNPGFWFMHCHFAYHHERGMAAVLKVGHTTDNPPPPDYFPKCSNYLETPDLD</sequence>
<evidence type="ECO:0000259" key="5">
    <source>
        <dbReference type="Pfam" id="PF07731"/>
    </source>
</evidence>
<evidence type="ECO:0000256" key="2">
    <source>
        <dbReference type="ARBA" id="ARBA00022723"/>
    </source>
</evidence>
<dbReference type="AlphaFoldDB" id="A0A1S6J0X8"/>
<dbReference type="InterPro" id="IPR001117">
    <property type="entry name" value="Cu-oxidase_2nd"/>
</dbReference>
<evidence type="ECO:0000259" key="6">
    <source>
        <dbReference type="Pfam" id="PF07732"/>
    </source>
</evidence>
<dbReference type="PROSITE" id="PS00080">
    <property type="entry name" value="MULTICOPPER_OXIDASE2"/>
    <property type="match status" value="1"/>
</dbReference>
<keyword evidence="3" id="KW-0560">Oxidoreductase</keyword>